<feature type="binding site" evidence="6">
    <location>
        <begin position="7"/>
        <end position="14"/>
    </location>
    <ligand>
        <name>ATP</name>
        <dbReference type="ChEBI" id="CHEBI:30616"/>
    </ligand>
</feature>
<evidence type="ECO:0000256" key="3">
    <source>
        <dbReference type="ARBA" id="ARBA00022679"/>
    </source>
</evidence>
<dbReference type="GO" id="GO:0006015">
    <property type="term" value="P:5-phosphoribose 1-diphosphate biosynthetic process"/>
    <property type="evidence" value="ECO:0007669"/>
    <property type="project" value="UniProtKB-UniRule"/>
</dbReference>
<evidence type="ECO:0000256" key="2">
    <source>
        <dbReference type="ARBA" id="ARBA00005069"/>
    </source>
</evidence>
<dbReference type="UniPathway" id="UPA00087">
    <property type="reaction ID" value="UER00175"/>
</dbReference>
<evidence type="ECO:0000256" key="6">
    <source>
        <dbReference type="HAMAP-Rule" id="MF_00836"/>
    </source>
</evidence>
<dbReference type="GO" id="GO:0005524">
    <property type="term" value="F:ATP binding"/>
    <property type="evidence" value="ECO:0007669"/>
    <property type="project" value="UniProtKB-KW"/>
</dbReference>
<evidence type="ECO:0000256" key="4">
    <source>
        <dbReference type="ARBA" id="ARBA00022741"/>
    </source>
</evidence>
<keyword evidence="3 6" id="KW-0808">Transferase</keyword>
<feature type="domain" description="Guanylate kinase/L-type calcium channel beta subunit" evidence="7">
    <location>
        <begin position="1"/>
        <end position="173"/>
    </location>
</feature>
<dbReference type="PANTHER" id="PTHR23117:SF8">
    <property type="entry name" value="RIBOSE 1,5-BISPHOSPHATE PHOSPHOKINASE PHNN"/>
    <property type="match status" value="1"/>
</dbReference>
<reference evidence="8 9" key="1">
    <citation type="submission" date="2018-09" db="EMBL/GenBank/DDBJ databases">
        <title>Paracoccus onubensis nov. sp. a moderate halophilic bacterium isolated from Gruta de las Maravillas (Aracena, Spain).</title>
        <authorList>
            <person name="Jurado V."/>
            <person name="Gutierrez-Patricio S."/>
            <person name="Gonzalez-Pimentel J.L."/>
            <person name="Laiz L."/>
            <person name="Saiz-Jimenez C."/>
        </authorList>
    </citation>
    <scope>NUCLEOTIDE SEQUENCE [LARGE SCALE GENOMIC DNA]</scope>
    <source>
        <strain evidence="8 9">DSM 19484</strain>
    </source>
</reference>
<keyword evidence="4 6" id="KW-0547">Nucleotide-binding</keyword>
<dbReference type="InterPro" id="IPR008145">
    <property type="entry name" value="GK/Ca_channel_bsu"/>
</dbReference>
<dbReference type="HAMAP" id="MF_00836">
    <property type="entry name" value="PhnN"/>
    <property type="match status" value="1"/>
</dbReference>
<dbReference type="RefSeq" id="WP_119885426.1">
    <property type="nucleotide sequence ID" value="NZ_CP067169.1"/>
</dbReference>
<dbReference type="NCBIfam" id="TIGR02322">
    <property type="entry name" value="phosphon_PhnN"/>
    <property type="match status" value="1"/>
</dbReference>
<evidence type="ECO:0000259" key="7">
    <source>
        <dbReference type="SMART" id="SM00072"/>
    </source>
</evidence>
<comment type="catalytic activity">
    <reaction evidence="1 6">
        <text>alpha-D-ribose 1,5-bisphosphate + ATP = 5-phospho-alpha-D-ribose 1-diphosphate + ADP</text>
        <dbReference type="Rhea" id="RHEA:20109"/>
        <dbReference type="ChEBI" id="CHEBI:30616"/>
        <dbReference type="ChEBI" id="CHEBI:58017"/>
        <dbReference type="ChEBI" id="CHEBI:68688"/>
        <dbReference type="ChEBI" id="CHEBI:456216"/>
        <dbReference type="EC" id="2.7.4.23"/>
    </reaction>
</comment>
<evidence type="ECO:0000313" key="9">
    <source>
        <dbReference type="Proteomes" id="UP000285530"/>
    </source>
</evidence>
<evidence type="ECO:0000256" key="1">
    <source>
        <dbReference type="ARBA" id="ARBA00000373"/>
    </source>
</evidence>
<keyword evidence="8" id="KW-0418">Kinase</keyword>
<dbReference type="AlphaFoldDB" id="A0A419A089"/>
<protein>
    <recommendedName>
        <fullName evidence="6">Ribose 1,5-bisphosphate phosphokinase PhnN</fullName>
        <ecNumber evidence="6">2.7.4.23</ecNumber>
    </recommendedName>
    <alternativeName>
        <fullName evidence="6">Ribose 1,5-bisphosphokinase</fullName>
    </alternativeName>
</protein>
<comment type="caution">
    <text evidence="8">The sequence shown here is derived from an EMBL/GenBank/DDBJ whole genome shotgun (WGS) entry which is preliminary data.</text>
</comment>
<organism evidence="8 9">
    <name type="scientific">Paracoccus aestuarii</name>
    <dbReference type="NCBI Taxonomy" id="453842"/>
    <lineage>
        <taxon>Bacteria</taxon>
        <taxon>Pseudomonadati</taxon>
        <taxon>Pseudomonadota</taxon>
        <taxon>Alphaproteobacteria</taxon>
        <taxon>Rhodobacterales</taxon>
        <taxon>Paracoccaceae</taxon>
        <taxon>Paracoccus</taxon>
    </lineage>
</organism>
<dbReference type="GO" id="GO:0033863">
    <property type="term" value="F:ribose 1,5-bisphosphate phosphokinase activity"/>
    <property type="evidence" value="ECO:0007669"/>
    <property type="project" value="UniProtKB-UniRule"/>
</dbReference>
<dbReference type="InterPro" id="IPR027417">
    <property type="entry name" value="P-loop_NTPase"/>
</dbReference>
<comment type="function">
    <text evidence="6">Catalyzes the phosphorylation of ribose 1,5-bisphosphate to 5-phospho-D-ribosyl alpha-1-diphosphate (PRPP).</text>
</comment>
<dbReference type="EMBL" id="QZEV01000012">
    <property type="protein sequence ID" value="RJL06181.1"/>
    <property type="molecule type" value="Genomic_DNA"/>
</dbReference>
<dbReference type="GO" id="GO:0005829">
    <property type="term" value="C:cytosol"/>
    <property type="evidence" value="ECO:0007669"/>
    <property type="project" value="TreeGrafter"/>
</dbReference>
<dbReference type="GO" id="GO:0019634">
    <property type="term" value="P:organic phosphonate metabolic process"/>
    <property type="evidence" value="ECO:0007669"/>
    <property type="project" value="UniProtKB-UniRule"/>
</dbReference>
<dbReference type="SUPFAM" id="SSF52540">
    <property type="entry name" value="P-loop containing nucleoside triphosphate hydrolases"/>
    <property type="match status" value="1"/>
</dbReference>
<evidence type="ECO:0000313" key="8">
    <source>
        <dbReference type="EMBL" id="RJL06181.1"/>
    </source>
</evidence>
<dbReference type="EC" id="2.7.4.23" evidence="6"/>
<dbReference type="InterPro" id="IPR012699">
    <property type="entry name" value="PhnN"/>
</dbReference>
<dbReference type="Proteomes" id="UP000285530">
    <property type="component" value="Unassembled WGS sequence"/>
</dbReference>
<comment type="pathway">
    <text evidence="2 6">Metabolic intermediate biosynthesis; 5-phospho-alpha-D-ribose 1-diphosphate biosynthesis; 5-phospho-alpha-D-ribose 1-diphosphate from D-ribose 5-phosphate (route II): step 3/3.</text>
</comment>
<sequence length="176" mass="18510">MIAAVVGPSGVGKDTLIEAARRVRPDLCLVRRVITRPSEAGGEDFEGVTPAAFAAMRVAGRFALDWQAHGLSYGIPRDQLAGPGPVIFNGSRAALPQAVARLPGLRVILITAPAALLTARLAARGREDAADIAARLERAGFAMPPGIAHLTILNDTTPEEGARRLLDALQPDRVAR</sequence>
<proteinExistence type="inferred from homology"/>
<accession>A0A419A089</accession>
<dbReference type="Gene3D" id="3.40.50.300">
    <property type="entry name" value="P-loop containing nucleotide triphosphate hydrolases"/>
    <property type="match status" value="1"/>
</dbReference>
<gene>
    <name evidence="6 8" type="primary">phnN</name>
    <name evidence="8" type="ORF">D3P06_04550</name>
</gene>
<name>A0A419A089_9RHOB</name>
<dbReference type="OrthoDB" id="341217at2"/>
<dbReference type="SMART" id="SM00072">
    <property type="entry name" value="GuKc"/>
    <property type="match status" value="1"/>
</dbReference>
<comment type="similarity">
    <text evidence="6">Belongs to the ribose 1,5-bisphosphokinase family.</text>
</comment>
<evidence type="ECO:0000256" key="5">
    <source>
        <dbReference type="ARBA" id="ARBA00022840"/>
    </source>
</evidence>
<keyword evidence="9" id="KW-1185">Reference proteome</keyword>
<dbReference type="PANTHER" id="PTHR23117">
    <property type="entry name" value="GUANYLATE KINASE-RELATED"/>
    <property type="match status" value="1"/>
</dbReference>
<keyword evidence="5 6" id="KW-0067">ATP-binding</keyword>